<name>A0AAD7IW62_9AGAR</name>
<reference evidence="2" key="1">
    <citation type="submission" date="2023-03" db="EMBL/GenBank/DDBJ databases">
        <title>Massive genome expansion in bonnet fungi (Mycena s.s.) driven by repeated elements and novel gene families across ecological guilds.</title>
        <authorList>
            <consortium name="Lawrence Berkeley National Laboratory"/>
            <person name="Harder C.B."/>
            <person name="Miyauchi S."/>
            <person name="Viragh M."/>
            <person name="Kuo A."/>
            <person name="Thoen E."/>
            <person name="Andreopoulos B."/>
            <person name="Lu D."/>
            <person name="Skrede I."/>
            <person name="Drula E."/>
            <person name="Henrissat B."/>
            <person name="Morin E."/>
            <person name="Kohler A."/>
            <person name="Barry K."/>
            <person name="LaButti K."/>
            <person name="Morin E."/>
            <person name="Salamov A."/>
            <person name="Lipzen A."/>
            <person name="Mereny Z."/>
            <person name="Hegedus B."/>
            <person name="Baldrian P."/>
            <person name="Stursova M."/>
            <person name="Weitz H."/>
            <person name="Taylor A."/>
            <person name="Grigoriev I.V."/>
            <person name="Nagy L.G."/>
            <person name="Martin F."/>
            <person name="Kauserud H."/>
        </authorList>
    </citation>
    <scope>NUCLEOTIDE SEQUENCE</scope>
    <source>
        <strain evidence="2">CBHHK188m</strain>
    </source>
</reference>
<proteinExistence type="predicted"/>
<comment type="caution">
    <text evidence="2">The sequence shown here is derived from an EMBL/GenBank/DDBJ whole genome shotgun (WGS) entry which is preliminary data.</text>
</comment>
<protein>
    <submittedName>
        <fullName evidence="2">Uncharacterized protein</fullName>
    </submittedName>
</protein>
<evidence type="ECO:0000256" key="1">
    <source>
        <dbReference type="SAM" id="MobiDB-lite"/>
    </source>
</evidence>
<dbReference type="Proteomes" id="UP001215280">
    <property type="component" value="Unassembled WGS sequence"/>
</dbReference>
<keyword evidence="3" id="KW-1185">Reference proteome</keyword>
<dbReference type="EMBL" id="JARJLG010000080">
    <property type="protein sequence ID" value="KAJ7750988.1"/>
    <property type="molecule type" value="Genomic_DNA"/>
</dbReference>
<sequence length="935" mass="103226">MASPPTTPVDDFDFDAQVADNETYLRSLSTSRGIRELDDLYTSSTILQPILANLFFKVRRPIDPSITSNDSCIALLRSKPALHEILKLAHANKDYTPVAKSHLIPPFVSPNVRSYLDGLRPEMEKLVRGDKTWERWSPPAHLELDKDTLEHIESLNLRRPEPYRRDLSIILHDLGGFQNDPVLRDRVARVFSRENKFLVNTSGTGKTRLLYEGLCLNWGLYFTVEVDGGRLGVRDILDTLEVKFGRSTGFKQYLSEDHSVTDATKPDAIKRNSEIISRAFSTVLLARLLIFQLFLEMAQVVGLTEEHKKIWLLMQLSPQVLHPLALGFAPLAQLPVIMGREDDTYVRENIADALRKIRKLLGDDKHLFLVVDEAQIAAQKFTDTVGSGKSLLTEITRVWGGHIAQDRTFICAGTDIPRTRVEGCDYLWCSDTGGFDAASAQERYVARFLPPTLAASPSGSLLISRISKWLLGRHRYTASFVYALIKEGFKTPHTRLNEYIRISTGLEPTDASKQVAAEQRESGKSWEATFTVLDYTKIPNDTKPVFLDILLRYLATHEATPPFGPEHINLVSQGYARCVDAELSSIVIDEPLTLVGAARGLFPDNYPETFVGSMRLNTPRTPQALSHCLVFYLARVLSRPRILSQVFKFPRETPAWAKQSAQLVKFHRNEGLVVEHSFVSVEDSSSPLATTAASVEETISWLGHHHGTAFCLPSTSNQDLIFSLKLEDESFIWVALRAISSTEPVPDSDLKTVISDLGQFADEEYGSRAIDALRTLPNRSSGPGKHSLLRVVSSFPAEIDLEGTEDEVTQPDLFDRVVAAVLAGCKRKSPGDDGPSEESPHKRRKSPSPEDGSPEPVAAAAASKTRAKSKTPKPSSSAVASAAKKTKPSSSAAASAPKKTRAQSQTLKASGSTTPSAPVSRNTRSKTKAAQKGKA</sequence>
<feature type="compositionally biased region" description="Basic residues" evidence="1">
    <location>
        <begin position="923"/>
        <end position="935"/>
    </location>
</feature>
<feature type="compositionally biased region" description="Polar residues" evidence="1">
    <location>
        <begin position="903"/>
        <end position="922"/>
    </location>
</feature>
<feature type="region of interest" description="Disordered" evidence="1">
    <location>
        <begin position="826"/>
        <end position="935"/>
    </location>
</feature>
<accession>A0AAD7IW62</accession>
<feature type="compositionally biased region" description="Low complexity" evidence="1">
    <location>
        <begin position="872"/>
        <end position="897"/>
    </location>
</feature>
<organism evidence="2 3">
    <name type="scientific">Mycena maculata</name>
    <dbReference type="NCBI Taxonomy" id="230809"/>
    <lineage>
        <taxon>Eukaryota</taxon>
        <taxon>Fungi</taxon>
        <taxon>Dikarya</taxon>
        <taxon>Basidiomycota</taxon>
        <taxon>Agaricomycotina</taxon>
        <taxon>Agaricomycetes</taxon>
        <taxon>Agaricomycetidae</taxon>
        <taxon>Agaricales</taxon>
        <taxon>Marasmiineae</taxon>
        <taxon>Mycenaceae</taxon>
        <taxon>Mycena</taxon>
    </lineage>
</organism>
<gene>
    <name evidence="2" type="ORF">DFH07DRAFT_827230</name>
</gene>
<evidence type="ECO:0000313" key="2">
    <source>
        <dbReference type="EMBL" id="KAJ7750988.1"/>
    </source>
</evidence>
<dbReference type="AlphaFoldDB" id="A0AAD7IW62"/>
<evidence type="ECO:0000313" key="3">
    <source>
        <dbReference type="Proteomes" id="UP001215280"/>
    </source>
</evidence>